<dbReference type="Gene3D" id="2.170.130.10">
    <property type="entry name" value="TonB-dependent receptor, plug domain"/>
    <property type="match status" value="1"/>
</dbReference>
<evidence type="ECO:0000256" key="13">
    <source>
        <dbReference type="SAM" id="SignalP"/>
    </source>
</evidence>
<evidence type="ECO:0000256" key="5">
    <source>
        <dbReference type="ARBA" id="ARBA00022729"/>
    </source>
</evidence>
<dbReference type="Gene3D" id="2.40.170.20">
    <property type="entry name" value="TonB-dependent receptor, beta-barrel domain"/>
    <property type="match status" value="1"/>
</dbReference>
<dbReference type="InterPro" id="IPR039426">
    <property type="entry name" value="TonB-dep_rcpt-like"/>
</dbReference>
<evidence type="ECO:0000256" key="6">
    <source>
        <dbReference type="ARBA" id="ARBA00023077"/>
    </source>
</evidence>
<comment type="caution">
    <text evidence="16">The sequence shown here is derived from an EMBL/GenBank/DDBJ whole genome shotgun (WGS) entry which is preliminary data.</text>
</comment>
<dbReference type="PANTHER" id="PTHR30069:SF29">
    <property type="entry name" value="HEMOGLOBIN AND HEMOGLOBIN-HAPTOGLOBIN-BINDING PROTEIN 1-RELATED"/>
    <property type="match status" value="1"/>
</dbReference>
<feature type="signal peptide" evidence="13">
    <location>
        <begin position="1"/>
        <end position="26"/>
    </location>
</feature>
<keyword evidence="9 10" id="KW-0998">Cell outer membrane</keyword>
<dbReference type="InterPro" id="IPR012910">
    <property type="entry name" value="Plug_dom"/>
</dbReference>
<feature type="short sequence motif" description="TonB C-terminal box" evidence="11">
    <location>
        <begin position="701"/>
        <end position="718"/>
    </location>
</feature>
<dbReference type="PROSITE" id="PS52016">
    <property type="entry name" value="TONB_DEPENDENT_REC_3"/>
    <property type="match status" value="1"/>
</dbReference>
<comment type="subcellular location">
    <subcellularLocation>
        <location evidence="1 10">Cell outer membrane</location>
        <topology evidence="1 10">Multi-pass membrane protein</topology>
    </subcellularLocation>
</comment>
<dbReference type="PANTHER" id="PTHR30069">
    <property type="entry name" value="TONB-DEPENDENT OUTER MEMBRANE RECEPTOR"/>
    <property type="match status" value="1"/>
</dbReference>
<dbReference type="InterPro" id="IPR036942">
    <property type="entry name" value="Beta-barrel_TonB_sf"/>
</dbReference>
<dbReference type="SUPFAM" id="SSF56935">
    <property type="entry name" value="Porins"/>
    <property type="match status" value="1"/>
</dbReference>
<dbReference type="InterPro" id="IPR037066">
    <property type="entry name" value="Plug_dom_sf"/>
</dbReference>
<evidence type="ECO:0000259" key="14">
    <source>
        <dbReference type="Pfam" id="PF00593"/>
    </source>
</evidence>
<dbReference type="Pfam" id="PF07715">
    <property type="entry name" value="Plug"/>
    <property type="match status" value="1"/>
</dbReference>
<feature type="chain" id="PRO_5045759919" evidence="13">
    <location>
        <begin position="27"/>
        <end position="718"/>
    </location>
</feature>
<evidence type="ECO:0000256" key="7">
    <source>
        <dbReference type="ARBA" id="ARBA00023136"/>
    </source>
</evidence>
<evidence type="ECO:0000256" key="10">
    <source>
        <dbReference type="PROSITE-ProRule" id="PRU01360"/>
    </source>
</evidence>
<dbReference type="InterPro" id="IPR000531">
    <property type="entry name" value="Beta-barrel_TonB"/>
</dbReference>
<evidence type="ECO:0000256" key="9">
    <source>
        <dbReference type="ARBA" id="ARBA00023237"/>
    </source>
</evidence>
<evidence type="ECO:0000256" key="4">
    <source>
        <dbReference type="ARBA" id="ARBA00022692"/>
    </source>
</evidence>
<keyword evidence="3 10" id="KW-1134">Transmembrane beta strand</keyword>
<dbReference type="RefSeq" id="WP_260047497.1">
    <property type="nucleotide sequence ID" value="NZ_JANZXA010000014.1"/>
</dbReference>
<evidence type="ECO:0000256" key="12">
    <source>
        <dbReference type="RuleBase" id="RU003357"/>
    </source>
</evidence>
<dbReference type="EMBL" id="JANZXA010000014">
    <property type="protein sequence ID" value="MCT2401471.1"/>
    <property type="molecule type" value="Genomic_DNA"/>
</dbReference>
<dbReference type="PROSITE" id="PS01156">
    <property type="entry name" value="TONB_DEPENDENT_REC_2"/>
    <property type="match status" value="1"/>
</dbReference>
<keyword evidence="2 10" id="KW-0813">Transport</keyword>
<dbReference type="InterPro" id="IPR010917">
    <property type="entry name" value="TonB_rcpt_CS"/>
</dbReference>
<evidence type="ECO:0000259" key="15">
    <source>
        <dbReference type="Pfam" id="PF07715"/>
    </source>
</evidence>
<reference evidence="16" key="1">
    <citation type="submission" date="2022-09" db="EMBL/GenBank/DDBJ databases">
        <title>Novosphingobium sp. Nov., a polycyclic aromatic hydrocarbon-degrading bacterium isolated form mangrove sediments in HongKong.</title>
        <authorList>
            <person name="Hu Z."/>
        </authorList>
    </citation>
    <scope>NUCLEOTIDE SEQUENCE</scope>
    <source>
        <strain evidence="16">HK4-1</strain>
    </source>
</reference>
<keyword evidence="8 16" id="KW-0675">Receptor</keyword>
<accession>A0ABT2I9I3</accession>
<feature type="domain" description="TonB-dependent receptor plug" evidence="15">
    <location>
        <begin position="64"/>
        <end position="167"/>
    </location>
</feature>
<keyword evidence="5 13" id="KW-0732">Signal</keyword>
<keyword evidence="17" id="KW-1185">Reference proteome</keyword>
<proteinExistence type="inferred from homology"/>
<dbReference type="CDD" id="cd01347">
    <property type="entry name" value="ligand_gated_channel"/>
    <property type="match status" value="1"/>
</dbReference>
<evidence type="ECO:0000313" key="17">
    <source>
        <dbReference type="Proteomes" id="UP001165583"/>
    </source>
</evidence>
<organism evidence="16 17">
    <name type="scientific">Novosphingobium mangrovi</name>
    <name type="common">ex Huang et al. 2023</name>
    <dbReference type="NCBI Taxonomy" id="2976432"/>
    <lineage>
        <taxon>Bacteria</taxon>
        <taxon>Pseudomonadati</taxon>
        <taxon>Pseudomonadota</taxon>
        <taxon>Alphaproteobacteria</taxon>
        <taxon>Sphingomonadales</taxon>
        <taxon>Sphingomonadaceae</taxon>
        <taxon>Novosphingobium</taxon>
    </lineage>
</organism>
<dbReference type="Proteomes" id="UP001165583">
    <property type="component" value="Unassembled WGS sequence"/>
</dbReference>
<keyword evidence="6 12" id="KW-0798">TonB box</keyword>
<feature type="domain" description="TonB-dependent receptor-like beta-barrel" evidence="14">
    <location>
        <begin position="266"/>
        <end position="664"/>
    </location>
</feature>
<name>A0ABT2I9I3_9SPHN</name>
<keyword evidence="4 10" id="KW-0812">Transmembrane</keyword>
<evidence type="ECO:0000256" key="11">
    <source>
        <dbReference type="PROSITE-ProRule" id="PRU10144"/>
    </source>
</evidence>
<evidence type="ECO:0000256" key="8">
    <source>
        <dbReference type="ARBA" id="ARBA00023170"/>
    </source>
</evidence>
<evidence type="ECO:0000256" key="3">
    <source>
        <dbReference type="ARBA" id="ARBA00022452"/>
    </source>
</evidence>
<keyword evidence="7 10" id="KW-0472">Membrane</keyword>
<dbReference type="Pfam" id="PF00593">
    <property type="entry name" value="TonB_dep_Rec_b-barrel"/>
    <property type="match status" value="1"/>
</dbReference>
<comment type="similarity">
    <text evidence="10 12">Belongs to the TonB-dependent receptor family.</text>
</comment>
<sequence length="718" mass="79477">MKKRSKHQFAYVLAAEVLLFAAPVHAAEAAGAETAAEPSGAIVVTGETVEATQIAEEAVEYGNYVQIVAAEQIEATGASNFAELAQFLIKGANIGYSPDEGEYTIRLDGGGDRDTLVVLDGVPLYDRGPALEQIWGTTTIDPHMIERVEVFRGGNSLFFGSNGGIGVVSIVTKRPDGTNKVELGASYGSFNSRELWGNARGTLDSDGRISAMVYGSMQNTDGPRLFNPDDFVDNVAAAGAIHKYPLNRNNIGIKFLFQPTEDTEIRLNGQYTQIEFDDAFPDNEILSPNRVRYPIIDGGVTHRWSDKLLTEFTAYWSNPKLNNTETYAEICRQEEGCIDPSTGAEIAFGDATGRSIPYKNKGFGDDSKVSAFMEYGLNLRNTLTLPKLGQAVFGVQRTSYRNDSDPVFPISRDWTTTTGVYADLRPTLPFSPNTHISLAGRVDFSKAFDSKFIWKVGMRQPIGAFYVRANGGTSYSLPKTNELFADSETLVGNPNLKPETTETYNGAVGFTKSFGEVSINGEVGIFHTDITNRIQSTSGLTPNTYYNNDALTQIRGLTAELNLNIGQQWSFNVGYTRQKAHLKGSDLQINETPEYMIQGTASWHSPDNRFHVNLFPRYQGPEYATGGLNRSLRYNFGNYLVVNGSIAYWAGDEKQHRFQLRLVNIFDEKYAERYGYGNMRYSSAFIRGELSSSDPEYYKGYPFEGKPRSVFFSYTTSF</sequence>
<evidence type="ECO:0000313" key="16">
    <source>
        <dbReference type="EMBL" id="MCT2401471.1"/>
    </source>
</evidence>
<evidence type="ECO:0000256" key="1">
    <source>
        <dbReference type="ARBA" id="ARBA00004571"/>
    </source>
</evidence>
<protein>
    <submittedName>
        <fullName evidence="16">TonB-dependent receptor</fullName>
    </submittedName>
</protein>
<evidence type="ECO:0000256" key="2">
    <source>
        <dbReference type="ARBA" id="ARBA00022448"/>
    </source>
</evidence>
<gene>
    <name evidence="16" type="ORF">NZK81_18115</name>
</gene>